<reference evidence="1" key="1">
    <citation type="submission" date="2019-04" db="EMBL/GenBank/DDBJ databases">
        <authorList>
            <consortium name="Pathogen Informatics"/>
        </authorList>
    </citation>
    <scope>NUCLEOTIDE SEQUENCE</scope>
    <source>
        <strain evidence="1">NCTC9183</strain>
    </source>
</reference>
<evidence type="ECO:0000313" key="1">
    <source>
        <dbReference type="EMBL" id="VTM60152.1"/>
    </source>
</evidence>
<protein>
    <submittedName>
        <fullName evidence="1">Uncharacterized protein</fullName>
    </submittedName>
</protein>
<sequence length="138" mass="15588">MVSSMPAKRRRRAGHLQTHIETFGHPQLGHHVIKVLFGHVHRAGNAHFARQLKTVLVDVGDHHVTRADVFRYRRRHHADRTGAGNQHVFPDQIEGERGVHRVAERVEDRRQVIRDIVGDFKGVKGRGSPDTQQSSPGG</sequence>
<proteinExistence type="predicted"/>
<dbReference type="AlphaFoldDB" id="A0A4P0YI94"/>
<name>A0A4P0YI94_KLEPN</name>
<organism evidence="1">
    <name type="scientific">Klebsiella pneumoniae</name>
    <dbReference type="NCBI Taxonomy" id="573"/>
    <lineage>
        <taxon>Bacteria</taxon>
        <taxon>Pseudomonadati</taxon>
        <taxon>Pseudomonadota</taxon>
        <taxon>Gammaproteobacteria</taxon>
        <taxon>Enterobacterales</taxon>
        <taxon>Enterobacteriaceae</taxon>
        <taxon>Klebsiella/Raoultella group</taxon>
        <taxon>Klebsiella</taxon>
        <taxon>Klebsiella pneumoniae complex</taxon>
    </lineage>
</organism>
<accession>A0A4P0YI94</accession>
<gene>
    <name evidence="1" type="ORF">NCTC9183_06795</name>
</gene>
<dbReference type="EMBL" id="CABDVL010000003">
    <property type="protein sequence ID" value="VTM60152.1"/>
    <property type="molecule type" value="Genomic_DNA"/>
</dbReference>
<dbReference type="Proteomes" id="UP000507695">
    <property type="component" value="Unassembled WGS sequence"/>
</dbReference>